<proteinExistence type="predicted"/>
<dbReference type="Pfam" id="PF23585">
    <property type="entry name" value="DUF7137"/>
    <property type="match status" value="1"/>
</dbReference>
<evidence type="ECO:0000256" key="2">
    <source>
        <dbReference type="SAM" id="Phobius"/>
    </source>
</evidence>
<keyword evidence="3" id="KW-0732">Signal</keyword>
<dbReference type="AlphaFoldDB" id="A0AAE0JAI0"/>
<gene>
    <name evidence="5" type="ORF">B0H65DRAFT_432124</name>
</gene>
<accession>A0AAE0JAI0</accession>
<reference evidence="5" key="1">
    <citation type="journal article" date="2023" name="Mol. Phylogenet. Evol.">
        <title>Genome-scale phylogeny and comparative genomics of the fungal order Sordariales.</title>
        <authorList>
            <person name="Hensen N."/>
            <person name="Bonometti L."/>
            <person name="Westerberg I."/>
            <person name="Brannstrom I.O."/>
            <person name="Guillou S."/>
            <person name="Cros-Aarteil S."/>
            <person name="Calhoun S."/>
            <person name="Haridas S."/>
            <person name="Kuo A."/>
            <person name="Mondo S."/>
            <person name="Pangilinan J."/>
            <person name="Riley R."/>
            <person name="LaButti K."/>
            <person name="Andreopoulos B."/>
            <person name="Lipzen A."/>
            <person name="Chen C."/>
            <person name="Yan M."/>
            <person name="Daum C."/>
            <person name="Ng V."/>
            <person name="Clum A."/>
            <person name="Steindorff A."/>
            <person name="Ohm R.A."/>
            <person name="Martin F."/>
            <person name="Silar P."/>
            <person name="Natvig D.O."/>
            <person name="Lalanne C."/>
            <person name="Gautier V."/>
            <person name="Ament-Velasquez S.L."/>
            <person name="Kruys A."/>
            <person name="Hutchinson M.I."/>
            <person name="Powell A.J."/>
            <person name="Barry K."/>
            <person name="Miller A.N."/>
            <person name="Grigoriev I.V."/>
            <person name="Debuchy R."/>
            <person name="Gladieux P."/>
            <person name="Hiltunen Thoren M."/>
            <person name="Johannesson H."/>
        </authorList>
    </citation>
    <scope>NUCLEOTIDE SEQUENCE</scope>
    <source>
        <strain evidence="5">CBS 560.94</strain>
    </source>
</reference>
<feature type="region of interest" description="Disordered" evidence="1">
    <location>
        <begin position="43"/>
        <end position="135"/>
    </location>
</feature>
<feature type="transmembrane region" description="Helical" evidence="2">
    <location>
        <begin position="280"/>
        <end position="305"/>
    </location>
</feature>
<name>A0AAE0JAI0_9PEZI</name>
<feature type="compositionally biased region" description="Low complexity" evidence="1">
    <location>
        <begin position="109"/>
        <end position="121"/>
    </location>
</feature>
<evidence type="ECO:0000313" key="6">
    <source>
        <dbReference type="Proteomes" id="UP001278500"/>
    </source>
</evidence>
<evidence type="ECO:0000256" key="3">
    <source>
        <dbReference type="SAM" id="SignalP"/>
    </source>
</evidence>
<keyword evidence="2" id="KW-1133">Transmembrane helix</keyword>
<sequence length="306" mass="32188">MRTSLSVGQLAVAFLSLSPIASASGLWPRFLPEIDSLVVRADPEPASSEAPAQTPTAKPTAKPTNDNQDATTTAPTTTKKGQPISTDYNTGLLTQSDSPSGSGSGTGTATGTKTKTGTKATTTKHKTFNPQDPPGSVVMVTPGVFAGSQLYKIGDYITWGWNYTNVQGTPTAVDVLVSCRDASATWTLTQNMTYATPGSFTWDTQAYQTQNVENPLLVDTYTLIIHDSDSAITAAPEAGYLAPFSGFQFVLYTPQPYTPLGSGWVCATCSGGVSDIDKRALSAVVAMSVVTVFSFTWFVTGFGGFI</sequence>
<organism evidence="5 6">
    <name type="scientific">Neurospora tetraspora</name>
    <dbReference type="NCBI Taxonomy" id="94610"/>
    <lineage>
        <taxon>Eukaryota</taxon>
        <taxon>Fungi</taxon>
        <taxon>Dikarya</taxon>
        <taxon>Ascomycota</taxon>
        <taxon>Pezizomycotina</taxon>
        <taxon>Sordariomycetes</taxon>
        <taxon>Sordariomycetidae</taxon>
        <taxon>Sordariales</taxon>
        <taxon>Sordariaceae</taxon>
        <taxon>Neurospora</taxon>
    </lineage>
</organism>
<dbReference type="EMBL" id="JAUEPP010000006">
    <property type="protein sequence ID" value="KAK3340091.1"/>
    <property type="molecule type" value="Genomic_DNA"/>
</dbReference>
<dbReference type="GeneID" id="87862137"/>
<keyword evidence="6" id="KW-1185">Reference proteome</keyword>
<dbReference type="Proteomes" id="UP001278500">
    <property type="component" value="Unassembled WGS sequence"/>
</dbReference>
<protein>
    <recommendedName>
        <fullName evidence="4">DUF7137 domain-containing protein</fullName>
    </recommendedName>
</protein>
<keyword evidence="2" id="KW-0472">Membrane</keyword>
<evidence type="ECO:0000313" key="5">
    <source>
        <dbReference type="EMBL" id="KAK3340091.1"/>
    </source>
</evidence>
<dbReference type="RefSeq" id="XP_062679033.1">
    <property type="nucleotide sequence ID" value="XM_062824983.1"/>
</dbReference>
<evidence type="ECO:0000256" key="1">
    <source>
        <dbReference type="SAM" id="MobiDB-lite"/>
    </source>
</evidence>
<dbReference type="PANTHER" id="PTHR42028:SF1">
    <property type="entry name" value="YALI0E30657P"/>
    <property type="match status" value="1"/>
</dbReference>
<keyword evidence="2" id="KW-0812">Transmembrane</keyword>
<feature type="chain" id="PRO_5041908710" description="DUF7137 domain-containing protein" evidence="3">
    <location>
        <begin position="24"/>
        <end position="306"/>
    </location>
</feature>
<feature type="compositionally biased region" description="Polar residues" evidence="1">
    <location>
        <begin position="79"/>
        <end position="99"/>
    </location>
</feature>
<comment type="caution">
    <text evidence="5">The sequence shown here is derived from an EMBL/GenBank/DDBJ whole genome shotgun (WGS) entry which is preliminary data.</text>
</comment>
<feature type="compositionally biased region" description="Low complexity" evidence="1">
    <location>
        <begin position="44"/>
        <end position="78"/>
    </location>
</feature>
<feature type="signal peptide" evidence="3">
    <location>
        <begin position="1"/>
        <end position="23"/>
    </location>
</feature>
<dbReference type="InterPro" id="IPR055561">
    <property type="entry name" value="DUF7137"/>
</dbReference>
<evidence type="ECO:0000259" key="4">
    <source>
        <dbReference type="Pfam" id="PF23585"/>
    </source>
</evidence>
<dbReference type="PANTHER" id="PTHR42028">
    <property type="entry name" value="CHROMOSOME 1, WHOLE GENOME SHOTGUN SEQUENCE"/>
    <property type="match status" value="1"/>
</dbReference>
<feature type="domain" description="DUF7137" evidence="4">
    <location>
        <begin position="132"/>
        <end position="268"/>
    </location>
</feature>
<reference evidence="5" key="2">
    <citation type="submission" date="2023-06" db="EMBL/GenBank/DDBJ databases">
        <authorList>
            <consortium name="Lawrence Berkeley National Laboratory"/>
            <person name="Haridas S."/>
            <person name="Hensen N."/>
            <person name="Bonometti L."/>
            <person name="Westerberg I."/>
            <person name="Brannstrom I.O."/>
            <person name="Guillou S."/>
            <person name="Cros-Aarteil S."/>
            <person name="Calhoun S."/>
            <person name="Kuo A."/>
            <person name="Mondo S."/>
            <person name="Pangilinan J."/>
            <person name="Riley R."/>
            <person name="Labutti K."/>
            <person name="Andreopoulos B."/>
            <person name="Lipzen A."/>
            <person name="Chen C."/>
            <person name="Yanf M."/>
            <person name="Daum C."/>
            <person name="Ng V."/>
            <person name="Clum A."/>
            <person name="Steindorff A."/>
            <person name="Ohm R."/>
            <person name="Martin F."/>
            <person name="Silar P."/>
            <person name="Natvig D."/>
            <person name="Lalanne C."/>
            <person name="Gautier V."/>
            <person name="Ament-Velasquez S.L."/>
            <person name="Kruys A."/>
            <person name="Hutchinson M.I."/>
            <person name="Powell A.J."/>
            <person name="Barry K."/>
            <person name="Miller A.N."/>
            <person name="Grigoriev I.V."/>
            <person name="Debuchy R."/>
            <person name="Gladieux P."/>
            <person name="Thoren M.H."/>
            <person name="Johannesson H."/>
        </authorList>
    </citation>
    <scope>NUCLEOTIDE SEQUENCE</scope>
    <source>
        <strain evidence="5">CBS 560.94</strain>
    </source>
</reference>